<keyword evidence="2" id="KW-1185">Reference proteome</keyword>
<dbReference type="AlphaFoldDB" id="A0A5C6B3T7"/>
<evidence type="ECO:0000313" key="1">
    <source>
        <dbReference type="EMBL" id="TWU06141.1"/>
    </source>
</evidence>
<name>A0A5C6B3T7_9BACT</name>
<dbReference type="Proteomes" id="UP000320176">
    <property type="component" value="Unassembled WGS sequence"/>
</dbReference>
<evidence type="ECO:0000313" key="2">
    <source>
        <dbReference type="Proteomes" id="UP000320176"/>
    </source>
</evidence>
<protein>
    <submittedName>
        <fullName evidence="1">Uncharacterized protein</fullName>
    </submittedName>
</protein>
<comment type="caution">
    <text evidence="1">The sequence shown here is derived from an EMBL/GenBank/DDBJ whole genome shotgun (WGS) entry which is preliminary data.</text>
</comment>
<dbReference type="EMBL" id="SJPN01000002">
    <property type="protein sequence ID" value="TWU06141.1"/>
    <property type="molecule type" value="Genomic_DNA"/>
</dbReference>
<reference evidence="1 2" key="1">
    <citation type="submission" date="2019-02" db="EMBL/GenBank/DDBJ databases">
        <title>Deep-cultivation of Planctomycetes and their phenomic and genomic characterization uncovers novel biology.</title>
        <authorList>
            <person name="Wiegand S."/>
            <person name="Jogler M."/>
            <person name="Boedeker C."/>
            <person name="Pinto D."/>
            <person name="Vollmers J."/>
            <person name="Rivas-Marin E."/>
            <person name="Kohn T."/>
            <person name="Peeters S.H."/>
            <person name="Heuer A."/>
            <person name="Rast P."/>
            <person name="Oberbeckmann S."/>
            <person name="Bunk B."/>
            <person name="Jeske O."/>
            <person name="Meyerdierks A."/>
            <person name="Storesund J.E."/>
            <person name="Kallscheuer N."/>
            <person name="Luecker S."/>
            <person name="Lage O.M."/>
            <person name="Pohl T."/>
            <person name="Merkel B.J."/>
            <person name="Hornburger P."/>
            <person name="Mueller R.-W."/>
            <person name="Bruemmer F."/>
            <person name="Labrenz M."/>
            <person name="Spormann A.M."/>
            <person name="Op Den Camp H."/>
            <person name="Overmann J."/>
            <person name="Amann R."/>
            <person name="Jetten M.S.M."/>
            <person name="Mascher T."/>
            <person name="Medema M.H."/>
            <person name="Devos D.P."/>
            <person name="Kaster A.-K."/>
            <person name="Ovreas L."/>
            <person name="Rohde M."/>
            <person name="Galperin M.Y."/>
            <person name="Jogler C."/>
        </authorList>
    </citation>
    <scope>NUCLEOTIDE SEQUENCE [LARGE SCALE GENOMIC DNA]</scope>
    <source>
        <strain evidence="1 2">Pla52n</strain>
    </source>
</reference>
<accession>A0A5C6B3T7</accession>
<sequence>MKFASQRTVVVVLVSAVSVFVLGTNAFAQSGSRGGYAAPAMSSSSVPTYSAPASAQAYQQPASMVTGAGCASGNCAGATVVSNAPVYHSYSQPTFSAPVPQYGSPSYPVYSSGYVSQQIAYPNYSSGNSNYFSGHFVRPHCRFQNCR</sequence>
<proteinExistence type="predicted"/>
<gene>
    <name evidence="1" type="ORF">Pla52n_18610</name>
</gene>
<organism evidence="1 2">
    <name type="scientific">Stieleria varia</name>
    <dbReference type="NCBI Taxonomy" id="2528005"/>
    <lineage>
        <taxon>Bacteria</taxon>
        <taxon>Pseudomonadati</taxon>
        <taxon>Planctomycetota</taxon>
        <taxon>Planctomycetia</taxon>
        <taxon>Pirellulales</taxon>
        <taxon>Pirellulaceae</taxon>
        <taxon>Stieleria</taxon>
    </lineage>
</organism>